<gene>
    <name evidence="3" type="ordered locus">FraEuI1c_6819</name>
</gene>
<reference evidence="3 4" key="1">
    <citation type="submission" date="2010-10" db="EMBL/GenBank/DDBJ databases">
        <title>Complete sequence of Frankia sp. EuI1c.</title>
        <authorList>
            <consortium name="US DOE Joint Genome Institute"/>
            <person name="Lucas S."/>
            <person name="Copeland A."/>
            <person name="Lapidus A."/>
            <person name="Cheng J.-F."/>
            <person name="Bruce D."/>
            <person name="Goodwin L."/>
            <person name="Pitluck S."/>
            <person name="Chertkov O."/>
            <person name="Detter J.C."/>
            <person name="Han C."/>
            <person name="Tapia R."/>
            <person name="Land M."/>
            <person name="Hauser L."/>
            <person name="Jeffries C."/>
            <person name="Kyrpides N."/>
            <person name="Ivanova N."/>
            <person name="Mikhailova N."/>
            <person name="Beauchemin N."/>
            <person name="Sen A."/>
            <person name="Sur S.A."/>
            <person name="Gtari M."/>
            <person name="Wall L."/>
            <person name="Tisa L."/>
            <person name="Woyke T."/>
        </authorList>
    </citation>
    <scope>NUCLEOTIDE SEQUENCE [LARGE SCALE GENOMIC DNA]</scope>
    <source>
        <strain evidence="4">DSM 45817 / CECT 9037 / EuI1c</strain>
    </source>
</reference>
<proteinExistence type="predicted"/>
<evidence type="ECO:0000313" key="4">
    <source>
        <dbReference type="Proteomes" id="UP000002484"/>
    </source>
</evidence>
<feature type="transmembrane region" description="Helical" evidence="2">
    <location>
        <begin position="281"/>
        <end position="300"/>
    </location>
</feature>
<feature type="transmembrane region" description="Helical" evidence="2">
    <location>
        <begin position="205"/>
        <end position="226"/>
    </location>
</feature>
<dbReference type="STRING" id="298654.FraEuI1c_6819"/>
<feature type="transmembrane region" description="Helical" evidence="2">
    <location>
        <begin position="107"/>
        <end position="132"/>
    </location>
</feature>
<feature type="transmembrane region" description="Helical" evidence="2">
    <location>
        <begin position="57"/>
        <end position="80"/>
    </location>
</feature>
<dbReference type="PANTHER" id="PTHR37305:SF1">
    <property type="entry name" value="MEMBRANE PROTEIN"/>
    <property type="match status" value="1"/>
</dbReference>
<feature type="region of interest" description="Disordered" evidence="1">
    <location>
        <begin position="1"/>
        <end position="34"/>
    </location>
</feature>
<keyword evidence="2" id="KW-0812">Transmembrane</keyword>
<sequence length="306" mass="32230">MKSQEDALPIGERDALGTRRPARDGRPARDREPARDGRLVAIGRSYRSEARKLRRPGTFLAMGGLAALAVLSSVLSFALAKNGGLGAARMPEVSVPTLQALATPGGILLGFRVGSTFTGLLLMVLCAATMATEYGQGTIRMIFMREPRRLSWLAGRMGAVLSLLAVALVGAFVLSAATAVLMAQIRGVPTGQWWTAVALREAGKNYLNVLVATTFFAITGTALGLLIRSTTAAVLIGVAWMFPLEHIIQQAWLNGVKWLPGLVFSDIGTGGNLISGYRGPLLLGAAYAVAFAAIAAISLARRDVTA</sequence>
<dbReference type="Proteomes" id="UP000002484">
    <property type="component" value="Chromosome"/>
</dbReference>
<evidence type="ECO:0000256" key="1">
    <source>
        <dbReference type="SAM" id="MobiDB-lite"/>
    </source>
</evidence>
<feature type="transmembrane region" description="Helical" evidence="2">
    <location>
        <begin position="233"/>
        <end position="252"/>
    </location>
</feature>
<keyword evidence="2" id="KW-1133">Transmembrane helix</keyword>
<keyword evidence="2" id="KW-0472">Membrane</keyword>
<accession>E3JDM2</accession>
<protein>
    <submittedName>
        <fullName evidence="3">ABC transporter</fullName>
    </submittedName>
</protein>
<evidence type="ECO:0000313" key="3">
    <source>
        <dbReference type="EMBL" id="ADP84788.1"/>
    </source>
</evidence>
<evidence type="ECO:0000256" key="2">
    <source>
        <dbReference type="SAM" id="Phobius"/>
    </source>
</evidence>
<keyword evidence="4" id="KW-1185">Reference proteome</keyword>
<dbReference type="eggNOG" id="COG1277">
    <property type="taxonomic scope" value="Bacteria"/>
</dbReference>
<dbReference type="KEGG" id="fri:FraEuI1c_6819"/>
<dbReference type="AlphaFoldDB" id="E3JDM2"/>
<dbReference type="InParanoid" id="E3JDM2"/>
<dbReference type="PANTHER" id="PTHR37305">
    <property type="entry name" value="INTEGRAL MEMBRANE PROTEIN-RELATED"/>
    <property type="match status" value="1"/>
</dbReference>
<organism evidence="3 4">
    <name type="scientific">Pseudofrankia inefficax (strain DSM 45817 / CECT 9037 / DDB 130130 / EuI1c)</name>
    <name type="common">Frankia inefficax</name>
    <dbReference type="NCBI Taxonomy" id="298654"/>
    <lineage>
        <taxon>Bacteria</taxon>
        <taxon>Bacillati</taxon>
        <taxon>Actinomycetota</taxon>
        <taxon>Actinomycetes</taxon>
        <taxon>Frankiales</taxon>
        <taxon>Frankiaceae</taxon>
        <taxon>Pseudofrankia</taxon>
    </lineage>
</organism>
<dbReference type="EMBL" id="CP002299">
    <property type="protein sequence ID" value="ADP84788.1"/>
    <property type="molecule type" value="Genomic_DNA"/>
</dbReference>
<feature type="transmembrane region" description="Helical" evidence="2">
    <location>
        <begin position="153"/>
        <end position="185"/>
    </location>
</feature>
<feature type="compositionally biased region" description="Basic and acidic residues" evidence="1">
    <location>
        <begin position="11"/>
        <end position="34"/>
    </location>
</feature>
<name>E3JDM2_PSEI1</name>
<dbReference type="HOGENOM" id="CLU_092425_0_0_11"/>